<dbReference type="PROSITE" id="PS51501">
    <property type="entry name" value="ZF_DNL"/>
    <property type="match status" value="1"/>
</dbReference>
<reference evidence="6 7" key="1">
    <citation type="submission" date="2020-08" db="EMBL/GenBank/DDBJ databases">
        <authorList>
            <person name="Hejnol A."/>
        </authorList>
    </citation>
    <scope>NUCLEOTIDE SEQUENCE [LARGE SCALE GENOMIC DNA]</scope>
</reference>
<evidence type="ECO:0000256" key="2">
    <source>
        <dbReference type="ARBA" id="ARBA00022771"/>
    </source>
</evidence>
<evidence type="ECO:0000256" key="1">
    <source>
        <dbReference type="ARBA" id="ARBA00022723"/>
    </source>
</evidence>
<name>A0A7I8W5L9_9ANNE</name>
<dbReference type="OrthoDB" id="512667at2759"/>
<evidence type="ECO:0000259" key="5">
    <source>
        <dbReference type="PROSITE" id="PS51501"/>
    </source>
</evidence>
<protein>
    <submittedName>
        <fullName evidence="6">DgyrCDS12153</fullName>
    </submittedName>
</protein>
<organism evidence="6 7">
    <name type="scientific">Dimorphilus gyrociliatus</name>
    <dbReference type="NCBI Taxonomy" id="2664684"/>
    <lineage>
        <taxon>Eukaryota</taxon>
        <taxon>Metazoa</taxon>
        <taxon>Spiralia</taxon>
        <taxon>Lophotrochozoa</taxon>
        <taxon>Annelida</taxon>
        <taxon>Polychaeta</taxon>
        <taxon>Polychaeta incertae sedis</taxon>
        <taxon>Dinophilidae</taxon>
        <taxon>Dimorphilus</taxon>
    </lineage>
</organism>
<dbReference type="GO" id="GO:0030150">
    <property type="term" value="P:protein import into mitochondrial matrix"/>
    <property type="evidence" value="ECO:0007669"/>
    <property type="project" value="TreeGrafter"/>
</dbReference>
<feature type="domain" description="DNL-type" evidence="5">
    <location>
        <begin position="51"/>
        <end position="135"/>
    </location>
</feature>
<keyword evidence="2 4" id="KW-0863">Zinc-finger</keyword>
<evidence type="ECO:0000256" key="3">
    <source>
        <dbReference type="ARBA" id="ARBA00022833"/>
    </source>
</evidence>
<dbReference type="GO" id="GO:0005739">
    <property type="term" value="C:mitochondrion"/>
    <property type="evidence" value="ECO:0007669"/>
    <property type="project" value="TreeGrafter"/>
</dbReference>
<dbReference type="PANTHER" id="PTHR20922">
    <property type="entry name" value="DNL-TYPE ZINC FINGER PROTEIN"/>
    <property type="match status" value="1"/>
</dbReference>
<dbReference type="InterPro" id="IPR007853">
    <property type="entry name" value="Znf_DNL-typ"/>
</dbReference>
<dbReference type="AlphaFoldDB" id="A0A7I8W5L9"/>
<accession>A0A7I8W5L9</accession>
<dbReference type="GO" id="GO:0008270">
    <property type="term" value="F:zinc ion binding"/>
    <property type="evidence" value="ECO:0007669"/>
    <property type="project" value="UniProtKB-KW"/>
</dbReference>
<sequence>MWRIGFRLAITTKINPILRNGLKVPLSTLKHPSNTIHRRDFQRYCSTKVGKISPQMAITFTCKVCEQRTTRTFSKISYEKGVVIIKCPGCNNNHLIADNLGWFRDKKINIEDLMKEKGEDITKLKSEGLIDISEK</sequence>
<dbReference type="EMBL" id="CAJFCJ010000019">
    <property type="protein sequence ID" value="CAD5123847.1"/>
    <property type="molecule type" value="Genomic_DNA"/>
</dbReference>
<dbReference type="InterPro" id="IPR024158">
    <property type="entry name" value="Mt_import_TIM15"/>
</dbReference>
<dbReference type="GO" id="GO:0050821">
    <property type="term" value="P:protein stabilization"/>
    <property type="evidence" value="ECO:0007669"/>
    <property type="project" value="TreeGrafter"/>
</dbReference>
<comment type="caution">
    <text evidence="6">The sequence shown here is derived from an EMBL/GenBank/DDBJ whole genome shotgun (WGS) entry which is preliminary data.</text>
</comment>
<evidence type="ECO:0000313" key="7">
    <source>
        <dbReference type="Proteomes" id="UP000549394"/>
    </source>
</evidence>
<evidence type="ECO:0000256" key="4">
    <source>
        <dbReference type="PROSITE-ProRule" id="PRU00834"/>
    </source>
</evidence>
<keyword evidence="7" id="KW-1185">Reference proteome</keyword>
<dbReference type="GO" id="GO:0051087">
    <property type="term" value="F:protein-folding chaperone binding"/>
    <property type="evidence" value="ECO:0007669"/>
    <property type="project" value="TreeGrafter"/>
</dbReference>
<dbReference type="PANTHER" id="PTHR20922:SF13">
    <property type="entry name" value="DNL-TYPE ZINC FINGER PROTEIN"/>
    <property type="match status" value="1"/>
</dbReference>
<keyword evidence="1" id="KW-0479">Metal-binding</keyword>
<dbReference type="Proteomes" id="UP000549394">
    <property type="component" value="Unassembled WGS sequence"/>
</dbReference>
<dbReference type="Pfam" id="PF05180">
    <property type="entry name" value="zf-DNL"/>
    <property type="match status" value="1"/>
</dbReference>
<gene>
    <name evidence="6" type="ORF">DGYR_LOCUS11479</name>
</gene>
<evidence type="ECO:0000313" key="6">
    <source>
        <dbReference type="EMBL" id="CAD5123847.1"/>
    </source>
</evidence>
<proteinExistence type="predicted"/>
<keyword evidence="3" id="KW-0862">Zinc</keyword>
<dbReference type="GO" id="GO:0006457">
    <property type="term" value="P:protein folding"/>
    <property type="evidence" value="ECO:0007669"/>
    <property type="project" value="TreeGrafter"/>
</dbReference>